<comment type="caution">
    <text evidence="13">The sequence shown here is derived from an EMBL/GenBank/DDBJ whole genome shotgun (WGS) entry which is preliminary data.</text>
</comment>
<organism evidence="13 14">
    <name type="scientific">Coprinellus micaceus</name>
    <name type="common">Glistening ink-cap mushroom</name>
    <name type="synonym">Coprinus micaceus</name>
    <dbReference type="NCBI Taxonomy" id="71717"/>
    <lineage>
        <taxon>Eukaryota</taxon>
        <taxon>Fungi</taxon>
        <taxon>Dikarya</taxon>
        <taxon>Basidiomycota</taxon>
        <taxon>Agaricomycotina</taxon>
        <taxon>Agaricomycetes</taxon>
        <taxon>Agaricomycetidae</taxon>
        <taxon>Agaricales</taxon>
        <taxon>Agaricineae</taxon>
        <taxon>Psathyrellaceae</taxon>
        <taxon>Coprinellus</taxon>
    </lineage>
</organism>
<feature type="region of interest" description="Disordered" evidence="9">
    <location>
        <begin position="507"/>
        <end position="530"/>
    </location>
</feature>
<keyword evidence="4 8" id="KW-0863">Zinc-finger</keyword>
<feature type="signal peptide" evidence="11">
    <location>
        <begin position="1"/>
        <end position="21"/>
    </location>
</feature>
<dbReference type="PANTHER" id="PTHR46539:SF1">
    <property type="entry name" value="E3 UBIQUITIN-PROTEIN LIGASE ATL42"/>
    <property type="match status" value="1"/>
</dbReference>
<feature type="region of interest" description="Disordered" evidence="9">
    <location>
        <begin position="374"/>
        <end position="437"/>
    </location>
</feature>
<dbReference type="Proteomes" id="UP000298030">
    <property type="component" value="Unassembled WGS sequence"/>
</dbReference>
<protein>
    <recommendedName>
        <fullName evidence="12">RING-type domain-containing protein</fullName>
    </recommendedName>
</protein>
<dbReference type="Pfam" id="PF13639">
    <property type="entry name" value="zf-RING_2"/>
    <property type="match status" value="1"/>
</dbReference>
<dbReference type="SUPFAM" id="SSF57850">
    <property type="entry name" value="RING/U-box"/>
    <property type="match status" value="1"/>
</dbReference>
<evidence type="ECO:0000256" key="3">
    <source>
        <dbReference type="ARBA" id="ARBA00022723"/>
    </source>
</evidence>
<dbReference type="PROSITE" id="PS50089">
    <property type="entry name" value="ZF_RING_2"/>
    <property type="match status" value="1"/>
</dbReference>
<evidence type="ECO:0000256" key="9">
    <source>
        <dbReference type="SAM" id="MobiDB-lite"/>
    </source>
</evidence>
<sequence length="571" mass="62122">MAPYTTALILLLSLVKQHVQAYIPAVATNSTETAIEGGLNLTETSKLNMQWYSRGSYSQNVSYRLRGNNSNGISKGALVHFSEEKVTNSTPGTNTPWIAMVLCDRNASDASMGIDIFTMARDKGAVGALLYTVDSLACVINPEYADHDLFDQVFDIFSTQSKTSAAVIEYQFGQLLNDSTQTGPGRNSTRRVDVILDYDSQKLNDSYDEVTDSITKGYAVSQGFLLATMQAFNATGDDTTPPTDGANHATGGENQNQNSSNTALAMIVLYAITGCVSALFCVVIITGAIRAIRHPERYGPRPRGPNGEEQSRARGLTRAILDTFPIVKFGNLPSALESNSTHHGKDVESSGGPLELTLTRTSLRFEEPLKAPSLVVAEDDKDSPRPTLNSKHDQGIPSPADNTANEASSSTTPPVTRRPSKHEENAVAGSSGVRHDVIPDSIGRETCPICIIDFEEGDDVRILPCEGKHCFHQACVDPWLLELSSSCPICRQDFIALENIISGRTDDGHGGIDDVQQDGAPDQPPHEHHGLNRFSRYVRFAIGRRHRRHDEPDPTDPYMPQAPETSIYSAM</sequence>
<dbReference type="OrthoDB" id="8062037at2759"/>
<keyword evidence="7 10" id="KW-0472">Membrane</keyword>
<evidence type="ECO:0000256" key="2">
    <source>
        <dbReference type="ARBA" id="ARBA00022692"/>
    </source>
</evidence>
<feature type="compositionally biased region" description="Polar residues" evidence="9">
    <location>
        <begin position="400"/>
        <end position="414"/>
    </location>
</feature>
<feature type="domain" description="RING-type" evidence="12">
    <location>
        <begin position="447"/>
        <end position="491"/>
    </location>
</feature>
<keyword evidence="11" id="KW-0732">Signal</keyword>
<keyword evidence="2 10" id="KW-0812">Transmembrane</keyword>
<gene>
    <name evidence="13" type="ORF">FA13DRAFT_1761891</name>
</gene>
<reference evidence="13 14" key="1">
    <citation type="journal article" date="2019" name="Nat. Ecol. Evol.">
        <title>Megaphylogeny resolves global patterns of mushroom evolution.</title>
        <authorList>
            <person name="Varga T."/>
            <person name="Krizsan K."/>
            <person name="Foldi C."/>
            <person name="Dima B."/>
            <person name="Sanchez-Garcia M."/>
            <person name="Sanchez-Ramirez S."/>
            <person name="Szollosi G.J."/>
            <person name="Szarkandi J.G."/>
            <person name="Papp V."/>
            <person name="Albert L."/>
            <person name="Andreopoulos W."/>
            <person name="Angelini C."/>
            <person name="Antonin V."/>
            <person name="Barry K.W."/>
            <person name="Bougher N.L."/>
            <person name="Buchanan P."/>
            <person name="Buyck B."/>
            <person name="Bense V."/>
            <person name="Catcheside P."/>
            <person name="Chovatia M."/>
            <person name="Cooper J."/>
            <person name="Damon W."/>
            <person name="Desjardin D."/>
            <person name="Finy P."/>
            <person name="Geml J."/>
            <person name="Haridas S."/>
            <person name="Hughes K."/>
            <person name="Justo A."/>
            <person name="Karasinski D."/>
            <person name="Kautmanova I."/>
            <person name="Kiss B."/>
            <person name="Kocsube S."/>
            <person name="Kotiranta H."/>
            <person name="LaButti K.M."/>
            <person name="Lechner B.E."/>
            <person name="Liimatainen K."/>
            <person name="Lipzen A."/>
            <person name="Lukacs Z."/>
            <person name="Mihaltcheva S."/>
            <person name="Morgado L.N."/>
            <person name="Niskanen T."/>
            <person name="Noordeloos M.E."/>
            <person name="Ohm R.A."/>
            <person name="Ortiz-Santana B."/>
            <person name="Ovrebo C."/>
            <person name="Racz N."/>
            <person name="Riley R."/>
            <person name="Savchenko A."/>
            <person name="Shiryaev A."/>
            <person name="Soop K."/>
            <person name="Spirin V."/>
            <person name="Szebenyi C."/>
            <person name="Tomsovsky M."/>
            <person name="Tulloss R.E."/>
            <person name="Uehling J."/>
            <person name="Grigoriev I.V."/>
            <person name="Vagvolgyi C."/>
            <person name="Papp T."/>
            <person name="Martin F.M."/>
            <person name="Miettinen O."/>
            <person name="Hibbett D.S."/>
            <person name="Nagy L.G."/>
        </authorList>
    </citation>
    <scope>NUCLEOTIDE SEQUENCE [LARGE SCALE GENOMIC DNA]</scope>
    <source>
        <strain evidence="13 14">FP101781</strain>
    </source>
</reference>
<dbReference type="GO" id="GO:0016020">
    <property type="term" value="C:membrane"/>
    <property type="evidence" value="ECO:0007669"/>
    <property type="project" value="UniProtKB-SubCell"/>
</dbReference>
<feature type="region of interest" description="Disordered" evidence="9">
    <location>
        <begin position="235"/>
        <end position="258"/>
    </location>
</feature>
<dbReference type="InterPro" id="IPR001841">
    <property type="entry name" value="Znf_RING"/>
</dbReference>
<evidence type="ECO:0000256" key="4">
    <source>
        <dbReference type="ARBA" id="ARBA00022771"/>
    </source>
</evidence>
<evidence type="ECO:0000256" key="10">
    <source>
        <dbReference type="SAM" id="Phobius"/>
    </source>
</evidence>
<dbReference type="CDD" id="cd16454">
    <property type="entry name" value="RING-H2_PA-TM-RING"/>
    <property type="match status" value="1"/>
</dbReference>
<comment type="subcellular location">
    <subcellularLocation>
        <location evidence="1">Membrane</location>
    </subcellularLocation>
</comment>
<evidence type="ECO:0000256" key="6">
    <source>
        <dbReference type="ARBA" id="ARBA00022989"/>
    </source>
</evidence>
<evidence type="ECO:0000259" key="12">
    <source>
        <dbReference type="PROSITE" id="PS50089"/>
    </source>
</evidence>
<keyword evidence="6 10" id="KW-1133">Transmembrane helix</keyword>
<evidence type="ECO:0000256" key="5">
    <source>
        <dbReference type="ARBA" id="ARBA00022833"/>
    </source>
</evidence>
<evidence type="ECO:0000256" key="7">
    <source>
        <dbReference type="ARBA" id="ARBA00023136"/>
    </source>
</evidence>
<dbReference type="EMBL" id="QPFP01000004">
    <property type="protein sequence ID" value="TEB37634.1"/>
    <property type="molecule type" value="Genomic_DNA"/>
</dbReference>
<keyword evidence="14" id="KW-1185">Reference proteome</keyword>
<name>A0A4Y7TUM3_COPMI</name>
<proteinExistence type="predicted"/>
<dbReference type="STRING" id="71717.A0A4Y7TUM3"/>
<evidence type="ECO:0000256" key="11">
    <source>
        <dbReference type="SAM" id="SignalP"/>
    </source>
</evidence>
<keyword evidence="5" id="KW-0862">Zinc</keyword>
<feature type="compositionally biased region" description="Low complexity" evidence="9">
    <location>
        <begin position="235"/>
        <end position="245"/>
    </location>
</feature>
<evidence type="ECO:0000313" key="13">
    <source>
        <dbReference type="EMBL" id="TEB37634.1"/>
    </source>
</evidence>
<feature type="transmembrane region" description="Helical" evidence="10">
    <location>
        <begin position="263"/>
        <end position="289"/>
    </location>
</feature>
<evidence type="ECO:0000256" key="1">
    <source>
        <dbReference type="ARBA" id="ARBA00004370"/>
    </source>
</evidence>
<accession>A0A4Y7TUM3</accession>
<dbReference type="InterPro" id="IPR013083">
    <property type="entry name" value="Znf_RING/FYVE/PHD"/>
</dbReference>
<feature type="region of interest" description="Disordered" evidence="9">
    <location>
        <begin position="546"/>
        <end position="571"/>
    </location>
</feature>
<dbReference type="GO" id="GO:0008270">
    <property type="term" value="F:zinc ion binding"/>
    <property type="evidence" value="ECO:0007669"/>
    <property type="project" value="UniProtKB-KW"/>
</dbReference>
<evidence type="ECO:0000313" key="14">
    <source>
        <dbReference type="Proteomes" id="UP000298030"/>
    </source>
</evidence>
<dbReference type="PANTHER" id="PTHR46539">
    <property type="entry name" value="E3 UBIQUITIN-PROTEIN LIGASE ATL42"/>
    <property type="match status" value="1"/>
</dbReference>
<keyword evidence="3" id="KW-0479">Metal-binding</keyword>
<feature type="chain" id="PRO_5021214285" description="RING-type domain-containing protein" evidence="11">
    <location>
        <begin position="22"/>
        <end position="571"/>
    </location>
</feature>
<dbReference type="AlphaFoldDB" id="A0A4Y7TUM3"/>
<dbReference type="Gene3D" id="3.30.40.10">
    <property type="entry name" value="Zinc/RING finger domain, C3HC4 (zinc finger)"/>
    <property type="match status" value="1"/>
</dbReference>
<evidence type="ECO:0000256" key="8">
    <source>
        <dbReference type="PROSITE-ProRule" id="PRU00175"/>
    </source>
</evidence>